<keyword evidence="2" id="KW-1185">Reference proteome</keyword>
<sequence length="74" mass="8315">MNAPRAAAKPVKGGPVLRAEDLHKMAWHMHYDEGMSWEQIADELEEPHAAVQRMAAAYERLTDVAAQSCQHTLF</sequence>
<evidence type="ECO:0008006" key="3">
    <source>
        <dbReference type="Google" id="ProtNLM"/>
    </source>
</evidence>
<dbReference type="RefSeq" id="WP_317714971.1">
    <property type="nucleotide sequence ID" value="NZ_JAWLUM010000009.1"/>
</dbReference>
<reference evidence="1 2" key="1">
    <citation type="submission" date="2023-10" db="EMBL/GenBank/DDBJ databases">
        <title>Development of a sustainable strategy for remediation of hydrocarbon-contaminated territories based on the waste exchange concept.</title>
        <authorList>
            <person name="Krivoruchko A."/>
        </authorList>
    </citation>
    <scope>NUCLEOTIDE SEQUENCE [LARGE SCALE GENOMIC DNA]</scope>
    <source>
        <strain evidence="1 2">IEGM 1236</strain>
    </source>
</reference>
<comment type="caution">
    <text evidence="1">The sequence shown here is derived from an EMBL/GenBank/DDBJ whole genome shotgun (WGS) entry which is preliminary data.</text>
</comment>
<gene>
    <name evidence="1" type="ORF">R4198_25725</name>
</gene>
<evidence type="ECO:0000313" key="1">
    <source>
        <dbReference type="EMBL" id="MDV7137106.1"/>
    </source>
</evidence>
<organism evidence="1 2">
    <name type="scientific">Williamsia marianensis</name>
    <dbReference type="NCBI Taxonomy" id="85044"/>
    <lineage>
        <taxon>Bacteria</taxon>
        <taxon>Bacillati</taxon>
        <taxon>Actinomycetota</taxon>
        <taxon>Actinomycetes</taxon>
        <taxon>Mycobacteriales</taxon>
        <taxon>Nocardiaceae</taxon>
        <taxon>Williamsia</taxon>
    </lineage>
</organism>
<name>A0ABU4F282_WILMA</name>
<proteinExistence type="predicted"/>
<dbReference type="Proteomes" id="UP001185792">
    <property type="component" value="Unassembled WGS sequence"/>
</dbReference>
<accession>A0ABU4F282</accession>
<protein>
    <recommendedName>
        <fullName evidence="3">Sigma-70-like protein</fullName>
    </recommendedName>
</protein>
<dbReference type="EMBL" id="JAWLUM010000009">
    <property type="protein sequence ID" value="MDV7137106.1"/>
    <property type="molecule type" value="Genomic_DNA"/>
</dbReference>
<evidence type="ECO:0000313" key="2">
    <source>
        <dbReference type="Proteomes" id="UP001185792"/>
    </source>
</evidence>